<feature type="region of interest" description="Disordered" evidence="1">
    <location>
        <begin position="106"/>
        <end position="127"/>
    </location>
</feature>
<keyword evidence="3" id="KW-1185">Reference proteome</keyword>
<reference evidence="2 3" key="1">
    <citation type="submission" date="2024-02" db="EMBL/GenBank/DDBJ databases">
        <authorList>
            <person name="Daric V."/>
            <person name="Darras S."/>
        </authorList>
    </citation>
    <scope>NUCLEOTIDE SEQUENCE [LARGE SCALE GENOMIC DNA]</scope>
</reference>
<organism evidence="2 3">
    <name type="scientific">Clavelina lepadiformis</name>
    <name type="common">Light-bulb sea squirt</name>
    <name type="synonym">Ascidia lepadiformis</name>
    <dbReference type="NCBI Taxonomy" id="159417"/>
    <lineage>
        <taxon>Eukaryota</taxon>
        <taxon>Metazoa</taxon>
        <taxon>Chordata</taxon>
        <taxon>Tunicata</taxon>
        <taxon>Ascidiacea</taxon>
        <taxon>Aplousobranchia</taxon>
        <taxon>Clavelinidae</taxon>
        <taxon>Clavelina</taxon>
    </lineage>
</organism>
<evidence type="ECO:0000313" key="2">
    <source>
        <dbReference type="EMBL" id="CAK8698139.1"/>
    </source>
</evidence>
<comment type="caution">
    <text evidence="2">The sequence shown here is derived from an EMBL/GenBank/DDBJ whole genome shotgun (WGS) entry which is preliminary data.</text>
</comment>
<evidence type="ECO:0000256" key="1">
    <source>
        <dbReference type="SAM" id="MobiDB-lite"/>
    </source>
</evidence>
<proteinExistence type="predicted"/>
<gene>
    <name evidence="2" type="ORF">CVLEPA_LOCUS31610</name>
</gene>
<protein>
    <submittedName>
        <fullName evidence="2">Uncharacterized protein</fullName>
    </submittedName>
</protein>
<evidence type="ECO:0000313" key="3">
    <source>
        <dbReference type="Proteomes" id="UP001642483"/>
    </source>
</evidence>
<name>A0ABP0H2C1_CLALP</name>
<dbReference type="Proteomes" id="UP001642483">
    <property type="component" value="Unassembled WGS sequence"/>
</dbReference>
<sequence length="197" mass="22594">MADLNTQEILEDIRFATQSGEQDRLYFLLVATPGGAPKAFHNKIIQPFLKDRGWQKVSYRQTGFRALYFLHDKLAENEDAEEHSYSPTKNCKRCTFSSDNIDFATPRKKARKARDSKTTEDNDQDCSTSFNHSVCSECDTWTSTKRASQDRTDLKVTVEEYKKTIGGEFQVHIVLSRPVDYEEDFLEFASQPGAVEE</sequence>
<accession>A0ABP0H2C1</accession>
<dbReference type="EMBL" id="CAWYQH010000174">
    <property type="protein sequence ID" value="CAK8698139.1"/>
    <property type="molecule type" value="Genomic_DNA"/>
</dbReference>